<dbReference type="KEGG" id="pvt:110081327"/>
<accession>A0A6J0U5P2</accession>
<protein>
    <submittedName>
        <fullName evidence="3">C-signal-like</fullName>
    </submittedName>
</protein>
<dbReference type="Gene3D" id="3.40.50.720">
    <property type="entry name" value="NAD(P)-binding Rossmann-like Domain"/>
    <property type="match status" value="1"/>
</dbReference>
<dbReference type="PANTHER" id="PTHR43544">
    <property type="entry name" value="SHORT-CHAIN DEHYDROGENASE/REDUCTASE"/>
    <property type="match status" value="1"/>
</dbReference>
<organism evidence="2 3">
    <name type="scientific">Pogona vitticeps</name>
    <name type="common">central bearded dragon</name>
    <dbReference type="NCBI Taxonomy" id="103695"/>
    <lineage>
        <taxon>Eukaryota</taxon>
        <taxon>Metazoa</taxon>
        <taxon>Chordata</taxon>
        <taxon>Craniata</taxon>
        <taxon>Vertebrata</taxon>
        <taxon>Euteleostomi</taxon>
        <taxon>Lepidosauria</taxon>
        <taxon>Squamata</taxon>
        <taxon>Bifurcata</taxon>
        <taxon>Unidentata</taxon>
        <taxon>Episquamata</taxon>
        <taxon>Toxicofera</taxon>
        <taxon>Iguania</taxon>
        <taxon>Acrodonta</taxon>
        <taxon>Agamidae</taxon>
        <taxon>Amphibolurinae</taxon>
        <taxon>Pogona</taxon>
    </lineage>
</organism>
<keyword evidence="2" id="KW-1185">Reference proteome</keyword>
<evidence type="ECO:0000313" key="3">
    <source>
        <dbReference type="RefSeq" id="XP_020653594.2"/>
    </source>
</evidence>
<dbReference type="PANTHER" id="PTHR43544:SF33">
    <property type="entry name" value="C-FACTOR"/>
    <property type="match status" value="1"/>
</dbReference>
<dbReference type="GO" id="GO:0016491">
    <property type="term" value="F:oxidoreductase activity"/>
    <property type="evidence" value="ECO:0007669"/>
    <property type="project" value="TreeGrafter"/>
</dbReference>
<reference evidence="3" key="1">
    <citation type="submission" date="2025-08" db="UniProtKB">
        <authorList>
            <consortium name="RefSeq"/>
        </authorList>
    </citation>
    <scope>IDENTIFICATION</scope>
</reference>
<dbReference type="Pfam" id="PF00106">
    <property type="entry name" value="adh_short"/>
    <property type="match status" value="1"/>
</dbReference>
<dbReference type="InParanoid" id="A0A6J0U5P2"/>
<dbReference type="InterPro" id="IPR051468">
    <property type="entry name" value="Fungal_SecMetab_SDRs"/>
</dbReference>
<dbReference type="InterPro" id="IPR036291">
    <property type="entry name" value="NAD(P)-bd_dom_sf"/>
</dbReference>
<evidence type="ECO:0000256" key="1">
    <source>
        <dbReference type="RuleBase" id="RU000363"/>
    </source>
</evidence>
<dbReference type="CDD" id="cd05325">
    <property type="entry name" value="carb_red_sniffer_like_SDR_c"/>
    <property type="match status" value="1"/>
</dbReference>
<evidence type="ECO:0000313" key="2">
    <source>
        <dbReference type="Proteomes" id="UP001652642"/>
    </source>
</evidence>
<dbReference type="OrthoDB" id="7289984at2759"/>
<dbReference type="PRINTS" id="PR00080">
    <property type="entry name" value="SDRFAMILY"/>
</dbReference>
<dbReference type="InterPro" id="IPR002347">
    <property type="entry name" value="SDR_fam"/>
</dbReference>
<name>A0A6J0U5P2_9SAUR</name>
<comment type="similarity">
    <text evidence="1">Belongs to the short-chain dehydrogenases/reductases (SDR) family.</text>
</comment>
<proteinExistence type="inferred from homology"/>
<dbReference type="RefSeq" id="XP_020653594.2">
    <property type="nucleotide sequence ID" value="XM_020797935.2"/>
</dbReference>
<gene>
    <name evidence="3" type="primary">LOC110081327</name>
</gene>
<dbReference type="PRINTS" id="PR00081">
    <property type="entry name" value="GDHRDH"/>
</dbReference>
<sequence length="257" mass="28084">MEKLYPQSVLVTGSDRGIGLGLVHRFLEKPNPPKWVFATSLDLASCEGKKLQSLALEHPNLVALQMDIRDLKSIEAAVKTVEGHVKGSGLNLLINNAGILIKFTTLSNETAENMFSLYRTNTIGTLQVSQAFAPLLKEAARESAQEGLSCSKAAIVNISSDFASLEKMSGWSLNQVISYRCSKTAVNMLTRCQSLEYKPFGIFCMSIHPGWVKTVMGTLLVPTSVKDSTTGILEVLSRVSEKDTGSFLDWEGKVVPW</sequence>
<dbReference type="GeneID" id="110081327"/>
<dbReference type="SUPFAM" id="SSF51735">
    <property type="entry name" value="NAD(P)-binding Rossmann-fold domains"/>
    <property type="match status" value="1"/>
</dbReference>
<dbReference type="AlphaFoldDB" id="A0A6J0U5P2"/>
<dbReference type="Proteomes" id="UP001652642">
    <property type="component" value="Chromosome 10"/>
</dbReference>
<dbReference type="GO" id="GO:0005737">
    <property type="term" value="C:cytoplasm"/>
    <property type="evidence" value="ECO:0007669"/>
    <property type="project" value="TreeGrafter"/>
</dbReference>